<dbReference type="CDD" id="cd02440">
    <property type="entry name" value="AdoMet_MTases"/>
    <property type="match status" value="1"/>
</dbReference>
<dbReference type="PROSITE" id="PS01131">
    <property type="entry name" value="RRNA_A_DIMETH"/>
    <property type="match status" value="1"/>
</dbReference>
<dbReference type="InterPro" id="IPR001737">
    <property type="entry name" value="KsgA/Erm"/>
</dbReference>
<dbReference type="GO" id="GO:0003723">
    <property type="term" value="F:RNA binding"/>
    <property type="evidence" value="ECO:0007669"/>
    <property type="project" value="UniProtKB-UniRule"/>
</dbReference>
<keyword evidence="2 7" id="KW-0698">rRNA processing</keyword>
<evidence type="ECO:0000256" key="4">
    <source>
        <dbReference type="ARBA" id="ARBA00022679"/>
    </source>
</evidence>
<dbReference type="PATRIC" id="fig|1134406.4.peg.154"/>
<dbReference type="RefSeq" id="WP_075061671.1">
    <property type="nucleotide sequence ID" value="NZ_LGCL01000015.1"/>
</dbReference>
<protein>
    <recommendedName>
        <fullName evidence="7">Ribosomal RNA small subunit methyltransferase A</fullName>
        <ecNumber evidence="7">2.1.1.182</ecNumber>
    </recommendedName>
    <alternativeName>
        <fullName evidence="7">16S rRNA (adenine(1518)-N(6)/adenine(1519)-N(6))-dimethyltransferase</fullName>
    </alternativeName>
    <alternativeName>
        <fullName evidence="7">16S rRNA dimethyladenosine transferase</fullName>
    </alternativeName>
    <alternativeName>
        <fullName evidence="7">16S rRNA dimethylase</fullName>
    </alternativeName>
    <alternativeName>
        <fullName evidence="7">S-adenosylmethionine-6-N', N'-adenosyl(rRNA) dimethyltransferase</fullName>
    </alternativeName>
</protein>
<keyword evidence="11" id="KW-1185">Reference proteome</keyword>
<evidence type="ECO:0000256" key="1">
    <source>
        <dbReference type="ARBA" id="ARBA00022490"/>
    </source>
</evidence>
<name>A0A0P6YAW7_9CHLR</name>
<feature type="binding site" evidence="7 8">
    <location>
        <position position="32"/>
    </location>
    <ligand>
        <name>S-adenosyl-L-methionine</name>
        <dbReference type="ChEBI" id="CHEBI:59789"/>
    </ligand>
</feature>
<keyword evidence="4 7" id="KW-0808">Transferase</keyword>
<evidence type="ECO:0000313" key="11">
    <source>
        <dbReference type="Proteomes" id="UP000050417"/>
    </source>
</evidence>
<evidence type="ECO:0000256" key="7">
    <source>
        <dbReference type="HAMAP-Rule" id="MF_00607"/>
    </source>
</evidence>
<keyword evidence="1 7" id="KW-0963">Cytoplasm</keyword>
<reference evidence="10 11" key="1">
    <citation type="submission" date="2015-07" db="EMBL/GenBank/DDBJ databases">
        <title>Genome sequence of Ornatilinea apprima DSM 23815.</title>
        <authorList>
            <person name="Hemp J."/>
            <person name="Ward L.M."/>
            <person name="Pace L.A."/>
            <person name="Fischer W.W."/>
        </authorList>
    </citation>
    <scope>NUCLEOTIDE SEQUENCE [LARGE SCALE GENOMIC DNA]</scope>
    <source>
        <strain evidence="10 11">P3M-1</strain>
    </source>
</reference>
<dbReference type="InterPro" id="IPR011530">
    <property type="entry name" value="rRNA_adenine_dimethylase"/>
</dbReference>
<evidence type="ECO:0000313" key="10">
    <source>
        <dbReference type="EMBL" id="KPL79052.1"/>
    </source>
</evidence>
<dbReference type="AlphaFoldDB" id="A0A0P6YAW7"/>
<dbReference type="PANTHER" id="PTHR11727:SF7">
    <property type="entry name" value="DIMETHYLADENOSINE TRANSFERASE-RELATED"/>
    <property type="match status" value="1"/>
</dbReference>
<dbReference type="SUPFAM" id="SSF53335">
    <property type="entry name" value="S-adenosyl-L-methionine-dependent methyltransferases"/>
    <property type="match status" value="1"/>
</dbReference>
<feature type="binding site" evidence="7 8">
    <location>
        <position position="123"/>
    </location>
    <ligand>
        <name>S-adenosyl-L-methionine</name>
        <dbReference type="ChEBI" id="CHEBI:59789"/>
    </ligand>
</feature>
<gene>
    <name evidence="7" type="primary">rsmA</name>
    <name evidence="7" type="synonym">ksgA</name>
    <name evidence="10" type="ORF">ADN00_03995</name>
</gene>
<feature type="binding site" evidence="7 8">
    <location>
        <position position="30"/>
    </location>
    <ligand>
        <name>S-adenosyl-L-methionine</name>
        <dbReference type="ChEBI" id="CHEBI:59789"/>
    </ligand>
</feature>
<dbReference type="GO" id="GO:0052908">
    <property type="term" value="F:16S rRNA (adenine(1518)-N(6)/adenine(1519)-N(6))-dimethyltransferase activity"/>
    <property type="evidence" value="ECO:0007669"/>
    <property type="project" value="UniProtKB-EC"/>
</dbReference>
<evidence type="ECO:0000256" key="2">
    <source>
        <dbReference type="ARBA" id="ARBA00022552"/>
    </source>
</evidence>
<dbReference type="PANTHER" id="PTHR11727">
    <property type="entry name" value="DIMETHYLADENOSINE TRANSFERASE"/>
    <property type="match status" value="1"/>
</dbReference>
<feature type="binding site" evidence="7 8">
    <location>
        <position position="78"/>
    </location>
    <ligand>
        <name>S-adenosyl-L-methionine</name>
        <dbReference type="ChEBI" id="CHEBI:59789"/>
    </ligand>
</feature>
<comment type="catalytic activity">
    <reaction evidence="7">
        <text>adenosine(1518)/adenosine(1519) in 16S rRNA + 4 S-adenosyl-L-methionine = N(6)-dimethyladenosine(1518)/N(6)-dimethyladenosine(1519) in 16S rRNA + 4 S-adenosyl-L-homocysteine + 4 H(+)</text>
        <dbReference type="Rhea" id="RHEA:19609"/>
        <dbReference type="Rhea" id="RHEA-COMP:10232"/>
        <dbReference type="Rhea" id="RHEA-COMP:10233"/>
        <dbReference type="ChEBI" id="CHEBI:15378"/>
        <dbReference type="ChEBI" id="CHEBI:57856"/>
        <dbReference type="ChEBI" id="CHEBI:59789"/>
        <dbReference type="ChEBI" id="CHEBI:74411"/>
        <dbReference type="ChEBI" id="CHEBI:74493"/>
        <dbReference type="EC" id="2.1.1.182"/>
    </reaction>
</comment>
<comment type="function">
    <text evidence="7">Specifically dimethylates two adjacent adenosines (A1518 and A1519) in the loop of a conserved hairpin near the 3'-end of 16S rRNA in the 30S particle. May play a critical role in biogenesis of 30S subunits.</text>
</comment>
<dbReference type="Proteomes" id="UP000050417">
    <property type="component" value="Unassembled WGS sequence"/>
</dbReference>
<keyword evidence="3 7" id="KW-0489">Methyltransferase</keyword>
<dbReference type="InterPro" id="IPR020598">
    <property type="entry name" value="rRNA_Ade_methylase_Trfase_N"/>
</dbReference>
<dbReference type="InterPro" id="IPR023165">
    <property type="entry name" value="rRNA_Ade_diMease-like_C"/>
</dbReference>
<evidence type="ECO:0000256" key="8">
    <source>
        <dbReference type="PROSITE-ProRule" id="PRU01026"/>
    </source>
</evidence>
<evidence type="ECO:0000259" key="9">
    <source>
        <dbReference type="SMART" id="SM00650"/>
    </source>
</evidence>
<comment type="caution">
    <text evidence="10">The sequence shown here is derived from an EMBL/GenBank/DDBJ whole genome shotgun (WGS) entry which is preliminary data.</text>
</comment>
<keyword evidence="6 7" id="KW-0694">RNA-binding</keyword>
<dbReference type="HAMAP" id="MF_00607">
    <property type="entry name" value="16SrRNA_methyltr_A"/>
    <property type="match status" value="1"/>
</dbReference>
<feature type="binding site" evidence="7 8">
    <location>
        <position position="103"/>
    </location>
    <ligand>
        <name>S-adenosyl-L-methionine</name>
        <dbReference type="ChEBI" id="CHEBI:59789"/>
    </ligand>
</feature>
<feature type="domain" description="Ribosomal RNA adenine methylase transferase N-terminal" evidence="9">
    <location>
        <begin position="37"/>
        <end position="206"/>
    </location>
</feature>
<dbReference type="NCBIfam" id="TIGR00755">
    <property type="entry name" value="ksgA"/>
    <property type="match status" value="1"/>
</dbReference>
<comment type="similarity">
    <text evidence="7">Belongs to the class I-like SAM-binding methyltransferase superfamily. rRNA adenine N(6)-methyltransferase family. RsmA subfamily.</text>
</comment>
<dbReference type="Gene3D" id="1.10.8.100">
    <property type="entry name" value="Ribosomal RNA adenine dimethylase-like, domain 2"/>
    <property type="match status" value="1"/>
</dbReference>
<dbReference type="InterPro" id="IPR020596">
    <property type="entry name" value="rRNA_Ade_Mease_Trfase_CS"/>
</dbReference>
<sequence length="286" mass="31360">MDSSLDIPPLNPVALLKAHQLNPKKGLGQNFLIDASALKKIVTAAEVSPDDCVLEIGPGLGSLTRYLAQSCRRLVAVELDHHLVPILREVVSPWPNVEIVEGDILQQDPVQLINEDGYLVVANIPYYITSAVIRHLLESQVKPARMVLTMQLEVAQRICAQPGDLSLLALSIQVYGAPRSVLRIPAGAFYPAPKVDSATLRVDLYPQPLIPTDQIEVFFRLAKAGFSQKRKTLRNAMSGGLALPREQVEQFLANANIDPQRRAETLSIPEWKDVTAAFINAKNPSA</sequence>
<keyword evidence="5 7" id="KW-0949">S-adenosyl-L-methionine</keyword>
<dbReference type="STRING" id="1134406.ADN00_03995"/>
<dbReference type="EC" id="2.1.1.182" evidence="7"/>
<dbReference type="SMART" id="SM00650">
    <property type="entry name" value="rADc"/>
    <property type="match status" value="1"/>
</dbReference>
<evidence type="ECO:0000256" key="3">
    <source>
        <dbReference type="ARBA" id="ARBA00022603"/>
    </source>
</evidence>
<dbReference type="Gene3D" id="3.40.50.150">
    <property type="entry name" value="Vaccinia Virus protein VP39"/>
    <property type="match status" value="1"/>
</dbReference>
<proteinExistence type="inferred from homology"/>
<dbReference type="Pfam" id="PF00398">
    <property type="entry name" value="RrnaAD"/>
    <property type="match status" value="1"/>
</dbReference>
<dbReference type="EMBL" id="LGCL01000015">
    <property type="protein sequence ID" value="KPL79052.1"/>
    <property type="molecule type" value="Genomic_DNA"/>
</dbReference>
<feature type="binding site" evidence="7 8">
    <location>
        <position position="57"/>
    </location>
    <ligand>
        <name>S-adenosyl-L-methionine</name>
        <dbReference type="ChEBI" id="CHEBI:59789"/>
    </ligand>
</feature>
<dbReference type="OrthoDB" id="9814755at2"/>
<organism evidence="10 11">
    <name type="scientific">Ornatilinea apprima</name>
    <dbReference type="NCBI Taxonomy" id="1134406"/>
    <lineage>
        <taxon>Bacteria</taxon>
        <taxon>Bacillati</taxon>
        <taxon>Chloroflexota</taxon>
        <taxon>Anaerolineae</taxon>
        <taxon>Anaerolineales</taxon>
        <taxon>Anaerolineaceae</taxon>
        <taxon>Ornatilinea</taxon>
    </lineage>
</organism>
<accession>A0A0P6YAW7</accession>
<comment type="subcellular location">
    <subcellularLocation>
        <location evidence="7">Cytoplasm</location>
    </subcellularLocation>
</comment>
<evidence type="ECO:0000256" key="6">
    <source>
        <dbReference type="ARBA" id="ARBA00022884"/>
    </source>
</evidence>
<dbReference type="PROSITE" id="PS51689">
    <property type="entry name" value="SAM_RNA_A_N6_MT"/>
    <property type="match status" value="1"/>
</dbReference>
<evidence type="ECO:0000256" key="5">
    <source>
        <dbReference type="ARBA" id="ARBA00022691"/>
    </source>
</evidence>
<dbReference type="GO" id="GO:0005829">
    <property type="term" value="C:cytosol"/>
    <property type="evidence" value="ECO:0007669"/>
    <property type="project" value="TreeGrafter"/>
</dbReference>
<dbReference type="InterPro" id="IPR029063">
    <property type="entry name" value="SAM-dependent_MTases_sf"/>
</dbReference>